<organism evidence="2">
    <name type="scientific">uncultured Alphaproteobacteria bacterium</name>
    <dbReference type="NCBI Taxonomy" id="91750"/>
    <lineage>
        <taxon>Bacteria</taxon>
        <taxon>Pseudomonadati</taxon>
        <taxon>Pseudomonadota</taxon>
        <taxon>Alphaproteobacteria</taxon>
        <taxon>environmental samples</taxon>
    </lineage>
</organism>
<accession>A0A6G8F219</accession>
<feature type="region of interest" description="Disordered" evidence="1">
    <location>
        <begin position="121"/>
        <end position="140"/>
    </location>
</feature>
<feature type="region of interest" description="Disordered" evidence="1">
    <location>
        <begin position="54"/>
        <end position="88"/>
    </location>
</feature>
<reference evidence="2" key="1">
    <citation type="journal article" date="2020" name="J. ISSAAS">
        <title>Lactobacilli and other gastrointestinal microbiota of Peromyscus leucopus, reservoir host for agents of Lyme disease and other zoonoses in North America.</title>
        <authorList>
            <person name="Milovic A."/>
            <person name="Bassam K."/>
            <person name="Shao H."/>
            <person name="Chatzistamou I."/>
            <person name="Tufts D.M."/>
            <person name="Diuk-Wasser M."/>
            <person name="Barbour A.G."/>
        </authorList>
    </citation>
    <scope>NUCLEOTIDE SEQUENCE</scope>
    <source>
        <strain evidence="2">LL90</strain>
    </source>
</reference>
<evidence type="ECO:0000256" key="1">
    <source>
        <dbReference type="SAM" id="MobiDB-lite"/>
    </source>
</evidence>
<sequence>MKEKKVVAFNLLDAIEALALSREEITDVAKEMVARFALTPSDCFSPQESSAVLTEKKEKAAPQTAAVQRKGFSKNGVRLGRPPKNGSRAQLVLPVSTVVQAGEDKEPVAQSDTAEIQQLQARKGYSKNGKRLGRPPRKNVSEVQKVDDTLVSIQPEKTVKSHFSAIDGTLPAEKEDKPMSFEEEVEKLKYGREYALDALYLYKGRMVRTNRVMTDARPLGVFIPHLRRCGYKEFLLYYVDETAGLTLNMAMSYARNKLPKYQDQPWKIKEPWYDGAIKEVLEEANVLLKKMGGDKFEGKYFNPKETYYGFNADVNRKFRYVCDVI</sequence>
<gene>
    <name evidence="2" type="ORF">PlAlph_0880</name>
</gene>
<dbReference type="EMBL" id="MN990728">
    <property type="protein sequence ID" value="QIM10334.1"/>
    <property type="molecule type" value="Genomic_DNA"/>
</dbReference>
<name>A0A6G8F219_9PROT</name>
<protein>
    <submittedName>
        <fullName evidence="2">Uncharacterized protein</fullName>
    </submittedName>
</protein>
<proteinExistence type="predicted"/>
<feature type="compositionally biased region" description="Basic residues" evidence="1">
    <location>
        <begin position="124"/>
        <end position="137"/>
    </location>
</feature>
<dbReference type="AlphaFoldDB" id="A0A6G8F219"/>
<evidence type="ECO:0000313" key="2">
    <source>
        <dbReference type="EMBL" id="QIM10334.1"/>
    </source>
</evidence>